<feature type="compositionally biased region" description="Basic residues" evidence="1">
    <location>
        <begin position="155"/>
        <end position="166"/>
    </location>
</feature>
<reference evidence="2" key="1">
    <citation type="journal article" date="2010" name="Science">
        <title>Plasticity of animal genome architecture unmasked by rapid evolution of a pelagic tunicate.</title>
        <authorList>
            <person name="Denoeud F."/>
            <person name="Henriet S."/>
            <person name="Mungpakdee S."/>
            <person name="Aury J.M."/>
            <person name="Da Silva C."/>
            <person name="Brinkmann H."/>
            <person name="Mikhaleva J."/>
            <person name="Olsen L.C."/>
            <person name="Jubin C."/>
            <person name="Canestro C."/>
            <person name="Bouquet J.M."/>
            <person name="Danks G."/>
            <person name="Poulain J."/>
            <person name="Campsteijn C."/>
            <person name="Adamski M."/>
            <person name="Cross I."/>
            <person name="Yadetie F."/>
            <person name="Muffato M."/>
            <person name="Louis A."/>
            <person name="Butcher S."/>
            <person name="Tsagkogeorga G."/>
            <person name="Konrad A."/>
            <person name="Singh S."/>
            <person name="Jensen M.F."/>
            <person name="Cong E.H."/>
            <person name="Eikeseth-Otteraa H."/>
            <person name="Noel B."/>
            <person name="Anthouard V."/>
            <person name="Porcel B.M."/>
            <person name="Kachouri-Lafond R."/>
            <person name="Nishino A."/>
            <person name="Ugolini M."/>
            <person name="Chourrout P."/>
            <person name="Nishida H."/>
            <person name="Aasland R."/>
            <person name="Huzurbazar S."/>
            <person name="Westhof E."/>
            <person name="Delsuc F."/>
            <person name="Lehrach H."/>
            <person name="Reinhardt R."/>
            <person name="Weissenbach J."/>
            <person name="Roy S.W."/>
            <person name="Artiguenave F."/>
            <person name="Postlethwait J.H."/>
            <person name="Manak J.R."/>
            <person name="Thompson E.M."/>
            <person name="Jaillon O."/>
            <person name="Du Pasquier L."/>
            <person name="Boudinot P."/>
            <person name="Liberles D.A."/>
            <person name="Volff J.N."/>
            <person name="Philippe H."/>
            <person name="Lenhard B."/>
            <person name="Roest Crollius H."/>
            <person name="Wincker P."/>
            <person name="Chourrout D."/>
        </authorList>
    </citation>
    <scope>NUCLEOTIDE SEQUENCE [LARGE SCALE GENOMIC DNA]</scope>
</reference>
<evidence type="ECO:0000313" key="4">
    <source>
        <dbReference type="EMBL" id="CBY38354.1"/>
    </source>
</evidence>
<dbReference type="Proteomes" id="UP000011014">
    <property type="component" value="Unassembled WGS sequence"/>
</dbReference>
<dbReference type="EMBL" id="FN654342">
    <property type="protein sequence ID" value="CBY32286.1"/>
    <property type="molecule type" value="Genomic_DNA"/>
</dbReference>
<evidence type="ECO:0000313" key="3">
    <source>
        <dbReference type="EMBL" id="CBY32286.1"/>
    </source>
</evidence>
<name>E4WXV9_OIKDI</name>
<proteinExistence type="predicted"/>
<evidence type="ECO:0000313" key="5">
    <source>
        <dbReference type="Proteomes" id="UP000001307"/>
    </source>
</evidence>
<dbReference type="AlphaFoldDB" id="E4WXV9"/>
<keyword evidence="5" id="KW-1185">Reference proteome</keyword>
<dbReference type="EMBL" id="FN655195">
    <property type="protein sequence ID" value="CBY38354.1"/>
    <property type="molecule type" value="Genomic_DNA"/>
</dbReference>
<sequence>MESAWQDGEKIFCKRKDSQEKLENLLHELKRVANYFIPQGEKSFNRKWNRIIVSLSGHFNSLDELECIWDELKESQCKKSVSQKSKTKDVGTQKDDLIHWHSVILDADENGNEVLPELEPIDAQEAECKEEPDDNPSVVGDKYIPQKPVEEPANKKKIKKKQKRRCVLPTNTSLPTPPVCSNHTGAVPKKLTRSRKRQQTEDLPCGKQLTEHFTELNNFDVQTYVAHDHFASPIEEDSDEKNTDVVKKIKLKRYAKSPD</sequence>
<feature type="region of interest" description="Disordered" evidence="1">
    <location>
        <begin position="126"/>
        <end position="202"/>
    </location>
</feature>
<protein>
    <submittedName>
        <fullName evidence="2">Uncharacterized protein</fullName>
    </submittedName>
</protein>
<organism evidence="2">
    <name type="scientific">Oikopleura dioica</name>
    <name type="common">Tunicate</name>
    <dbReference type="NCBI Taxonomy" id="34765"/>
    <lineage>
        <taxon>Eukaryota</taxon>
        <taxon>Metazoa</taxon>
        <taxon>Chordata</taxon>
        <taxon>Tunicata</taxon>
        <taxon>Appendicularia</taxon>
        <taxon>Copelata</taxon>
        <taxon>Oikopleuridae</taxon>
        <taxon>Oikopleura</taxon>
    </lineage>
</organism>
<dbReference type="Proteomes" id="UP000001307">
    <property type="component" value="Unassembled WGS sequence"/>
</dbReference>
<feature type="compositionally biased region" description="Polar residues" evidence="1">
    <location>
        <begin position="169"/>
        <end position="184"/>
    </location>
</feature>
<dbReference type="InParanoid" id="E4WXV9"/>
<accession>E4WXV9</accession>
<evidence type="ECO:0000313" key="2">
    <source>
        <dbReference type="EMBL" id="CBY22203.1"/>
    </source>
</evidence>
<gene>
    <name evidence="2" type="ORF">GSOID_T00011754001</name>
    <name evidence="3" type="ORF">GSOID_T00030706001</name>
    <name evidence="4" type="ORF">GSOID_T00032288001</name>
</gene>
<evidence type="ECO:0000256" key="1">
    <source>
        <dbReference type="SAM" id="MobiDB-lite"/>
    </source>
</evidence>
<dbReference type="EMBL" id="FN653018">
    <property type="protein sequence ID" value="CBY22203.1"/>
    <property type="molecule type" value="Genomic_DNA"/>
</dbReference>